<dbReference type="InterPro" id="IPR001867">
    <property type="entry name" value="OmpR/PhoB-type_DNA-bd"/>
</dbReference>
<keyword evidence="4" id="KW-0902">Two-component regulatory system</keyword>
<name>V5EMI7_PHOLE</name>
<dbReference type="Gene3D" id="3.40.50.2300">
    <property type="match status" value="1"/>
</dbReference>
<dbReference type="AlphaFoldDB" id="V5EMI7"/>
<evidence type="ECO:0000256" key="3">
    <source>
        <dbReference type="ARBA" id="ARBA00022553"/>
    </source>
</evidence>
<dbReference type="PROSITE" id="PS51755">
    <property type="entry name" value="OMPR_PHOB"/>
    <property type="match status" value="1"/>
</dbReference>
<proteinExistence type="predicted"/>
<protein>
    <submittedName>
        <fullName evidence="12">KDP operon transcriptional regulatory protein KdpE</fullName>
    </submittedName>
</protein>
<dbReference type="SUPFAM" id="SSF52172">
    <property type="entry name" value="CheY-like"/>
    <property type="match status" value="1"/>
</dbReference>
<dbReference type="EMBL" id="DF196808">
    <property type="protein sequence ID" value="GAD28544.1"/>
    <property type="molecule type" value="Genomic_DNA"/>
</dbReference>
<dbReference type="InterPro" id="IPR011006">
    <property type="entry name" value="CheY-like_superfamily"/>
</dbReference>
<evidence type="ECO:0000256" key="5">
    <source>
        <dbReference type="ARBA" id="ARBA00023015"/>
    </source>
</evidence>
<keyword evidence="6 9" id="KW-0238">DNA-binding</keyword>
<feature type="domain" description="Response regulatory" evidence="10">
    <location>
        <begin position="2"/>
        <end position="115"/>
    </location>
</feature>
<dbReference type="Pfam" id="PF00072">
    <property type="entry name" value="Response_reg"/>
    <property type="match status" value="1"/>
</dbReference>
<dbReference type="Gene3D" id="6.10.250.690">
    <property type="match status" value="1"/>
</dbReference>
<dbReference type="PANTHER" id="PTHR48111">
    <property type="entry name" value="REGULATOR OF RPOS"/>
    <property type="match status" value="1"/>
</dbReference>
<evidence type="ECO:0000256" key="4">
    <source>
        <dbReference type="ARBA" id="ARBA00023012"/>
    </source>
</evidence>
<evidence type="ECO:0000313" key="12">
    <source>
        <dbReference type="EMBL" id="GAD28544.1"/>
    </source>
</evidence>
<dbReference type="CDD" id="cd00383">
    <property type="entry name" value="trans_reg_C"/>
    <property type="match status" value="1"/>
</dbReference>
<dbReference type="PANTHER" id="PTHR48111:SF50">
    <property type="entry name" value="KDP OPERON TRANSCRIPTIONAL REGULATORY PROTEIN KDPE"/>
    <property type="match status" value="1"/>
</dbReference>
<gene>
    <name evidence="12" type="ORF">PLEI_0184</name>
</gene>
<keyword evidence="2" id="KW-0963">Cytoplasm</keyword>
<dbReference type="InterPro" id="IPR001789">
    <property type="entry name" value="Sig_transdc_resp-reg_receiver"/>
</dbReference>
<evidence type="ECO:0000259" key="10">
    <source>
        <dbReference type="PROSITE" id="PS50110"/>
    </source>
</evidence>
<keyword evidence="7" id="KW-0804">Transcription</keyword>
<dbReference type="Gene3D" id="1.10.10.10">
    <property type="entry name" value="Winged helix-like DNA-binding domain superfamily/Winged helix DNA-binding domain"/>
    <property type="match status" value="1"/>
</dbReference>
<dbReference type="GO" id="GO:0032993">
    <property type="term" value="C:protein-DNA complex"/>
    <property type="evidence" value="ECO:0007669"/>
    <property type="project" value="TreeGrafter"/>
</dbReference>
<feature type="modified residue" description="4-aspartylphosphate" evidence="8">
    <location>
        <position position="51"/>
    </location>
</feature>
<feature type="DNA-binding region" description="OmpR/PhoB-type" evidence="9">
    <location>
        <begin position="119"/>
        <end position="223"/>
    </location>
</feature>
<dbReference type="GO" id="GO:0045893">
    <property type="term" value="P:positive regulation of DNA-templated transcription"/>
    <property type="evidence" value="ECO:0007669"/>
    <property type="project" value="UniProtKB-ARBA"/>
</dbReference>
<dbReference type="GO" id="GO:0005829">
    <property type="term" value="C:cytosol"/>
    <property type="evidence" value="ECO:0007669"/>
    <property type="project" value="TreeGrafter"/>
</dbReference>
<dbReference type="InterPro" id="IPR039420">
    <property type="entry name" value="WalR-like"/>
</dbReference>
<dbReference type="Pfam" id="PF00486">
    <property type="entry name" value="Trans_reg_C"/>
    <property type="match status" value="1"/>
</dbReference>
<evidence type="ECO:0000256" key="6">
    <source>
        <dbReference type="ARBA" id="ARBA00023125"/>
    </source>
</evidence>
<dbReference type="GO" id="GO:0000156">
    <property type="term" value="F:phosphorelay response regulator activity"/>
    <property type="evidence" value="ECO:0007669"/>
    <property type="project" value="TreeGrafter"/>
</dbReference>
<dbReference type="Proteomes" id="UP000030675">
    <property type="component" value="Unassembled WGS sequence"/>
</dbReference>
<dbReference type="SMART" id="SM00448">
    <property type="entry name" value="REC"/>
    <property type="match status" value="1"/>
</dbReference>
<dbReference type="RefSeq" id="WP_023931085.1">
    <property type="nucleotide sequence ID" value="NZ_DF196808.1"/>
</dbReference>
<keyword evidence="5" id="KW-0805">Transcription regulation</keyword>
<dbReference type="GO" id="GO:0000987">
    <property type="term" value="F:cis-regulatory region sequence-specific DNA binding"/>
    <property type="evidence" value="ECO:0007669"/>
    <property type="project" value="UniProtKB-ARBA"/>
</dbReference>
<dbReference type="InterPro" id="IPR036388">
    <property type="entry name" value="WH-like_DNA-bd_sf"/>
</dbReference>
<dbReference type="HOGENOM" id="CLU_000445_30_8_6"/>
<evidence type="ECO:0000256" key="9">
    <source>
        <dbReference type="PROSITE-ProRule" id="PRU01091"/>
    </source>
</evidence>
<reference evidence="13" key="1">
    <citation type="submission" date="2012-12" db="EMBL/GenBank/DDBJ databases">
        <title>Genome Sequence of Photobacterium leiognathi lrivu.4.1.</title>
        <authorList>
            <person name="Urbanczyk H."/>
            <person name="Ogura Y."/>
            <person name="Hayashi T."/>
            <person name="Dunlap P.V."/>
        </authorList>
    </citation>
    <scope>NUCLEOTIDE SEQUENCE [LARGE SCALE GENOMIC DNA]</scope>
    <source>
        <strain evidence="13">lrivu.4.1</strain>
    </source>
</reference>
<keyword evidence="3 8" id="KW-0597">Phosphoprotein</keyword>
<feature type="domain" description="OmpR/PhoB-type" evidence="11">
    <location>
        <begin position="119"/>
        <end position="223"/>
    </location>
</feature>
<dbReference type="FunFam" id="3.40.50.2300:FF:000021">
    <property type="entry name" value="Two-component system response regulator KdpE"/>
    <property type="match status" value="1"/>
</dbReference>
<dbReference type="eggNOG" id="COG0745">
    <property type="taxonomic scope" value="Bacteria"/>
</dbReference>
<evidence type="ECO:0000256" key="1">
    <source>
        <dbReference type="ARBA" id="ARBA00004496"/>
    </source>
</evidence>
<evidence type="ECO:0000259" key="11">
    <source>
        <dbReference type="PROSITE" id="PS51755"/>
    </source>
</evidence>
<dbReference type="GO" id="GO:0042802">
    <property type="term" value="F:identical protein binding"/>
    <property type="evidence" value="ECO:0007669"/>
    <property type="project" value="UniProtKB-ARBA"/>
</dbReference>
<dbReference type="SMART" id="SM00862">
    <property type="entry name" value="Trans_reg_C"/>
    <property type="match status" value="1"/>
</dbReference>
<dbReference type="CDD" id="cd17620">
    <property type="entry name" value="REC_OmpR_KdpE-like"/>
    <property type="match status" value="1"/>
</dbReference>
<evidence type="ECO:0000256" key="8">
    <source>
        <dbReference type="PROSITE-ProRule" id="PRU00169"/>
    </source>
</evidence>
<evidence type="ECO:0000256" key="2">
    <source>
        <dbReference type="ARBA" id="ARBA00022490"/>
    </source>
</evidence>
<sequence length="228" mass="26101">MKILVIDDEQAIRTFLRISLKAEGYEVLEAESGEQALIACTQHSPDLVLLDLGLSDMDGFEVLKTLRQWSQSPVLVISARSQESEVVRLLEFGANDYVIKPFGVRELLARVKVLLRDVQKVPTTHRIMVRDLCLDLYNHKLERGQEQIHLSKKEFTLFEHLARHGGKLVTQQTLLTAIWGASHKEDSHYLRILVGQLRKKLSDDAQHPYYIETKAGIGLRLRMDEHLV</sequence>
<dbReference type="PROSITE" id="PS50110">
    <property type="entry name" value="RESPONSE_REGULATORY"/>
    <property type="match status" value="1"/>
</dbReference>
<evidence type="ECO:0000313" key="13">
    <source>
        <dbReference type="Proteomes" id="UP000030675"/>
    </source>
</evidence>
<comment type="subcellular location">
    <subcellularLocation>
        <location evidence="1">Cytoplasm</location>
    </subcellularLocation>
</comment>
<accession>V5EMI7</accession>
<organism evidence="12 13">
    <name type="scientific">Photobacterium leiognathi lrivu.4.1</name>
    <dbReference type="NCBI Taxonomy" id="1248232"/>
    <lineage>
        <taxon>Bacteria</taxon>
        <taxon>Pseudomonadati</taxon>
        <taxon>Pseudomonadota</taxon>
        <taxon>Gammaproteobacteria</taxon>
        <taxon>Vibrionales</taxon>
        <taxon>Vibrionaceae</taxon>
        <taxon>Photobacterium</taxon>
    </lineage>
</organism>
<evidence type="ECO:0000256" key="7">
    <source>
        <dbReference type="ARBA" id="ARBA00023163"/>
    </source>
</evidence>